<comment type="pathway">
    <text evidence="3 4">Cofactor biosynthesis; coenzyme A biosynthesis; CoA from (R)-pantothenate: step 3/5.</text>
</comment>
<dbReference type="PATRIC" id="fig|520767.4.peg.1090"/>
<evidence type="ECO:0000259" key="6">
    <source>
        <dbReference type="Pfam" id="PF04127"/>
    </source>
</evidence>
<feature type="binding site" evidence="3">
    <location>
        <position position="341"/>
    </location>
    <ligand>
        <name>CTP</name>
        <dbReference type="ChEBI" id="CHEBI:37563"/>
    </ligand>
</feature>
<protein>
    <recommendedName>
        <fullName evidence="3">Coenzyme A biosynthesis bifunctional protein CoaBC</fullName>
    </recommendedName>
    <alternativeName>
        <fullName evidence="3">DNA/pantothenate metabolism flavoprotein</fullName>
    </alternativeName>
    <alternativeName>
        <fullName evidence="3">Phosphopantothenoylcysteine synthetase/decarboxylase</fullName>
        <shortName evidence="3">PPCS-PPCDC</shortName>
    </alternativeName>
    <domain>
        <recommendedName>
            <fullName evidence="3">Phosphopantothenoylcysteine decarboxylase</fullName>
            <shortName evidence="3">PPC decarboxylase</shortName>
            <shortName evidence="3">PPC-DC</shortName>
            <ecNumber evidence="3">4.1.1.36</ecNumber>
        </recommendedName>
        <alternativeName>
            <fullName evidence="3">CoaC</fullName>
        </alternativeName>
    </domain>
    <domain>
        <recommendedName>
            <fullName evidence="3">Phosphopantothenate--cysteine ligase</fullName>
            <ecNumber evidence="3">6.3.2.5</ecNumber>
        </recommendedName>
        <alternativeName>
            <fullName evidence="3">CoaB</fullName>
        </alternativeName>
        <alternativeName>
            <fullName evidence="3">Phosphopantothenoylcysteine synthetase</fullName>
            <shortName evidence="3">PPC synthetase</shortName>
            <shortName evidence="3">PPC-S</shortName>
        </alternativeName>
    </domain>
</protein>
<feature type="binding site" evidence="3">
    <location>
        <begin position="305"/>
        <end position="308"/>
    </location>
    <ligand>
        <name>CTP</name>
        <dbReference type="ChEBI" id="CHEBI:37563"/>
    </ligand>
</feature>
<keyword evidence="8" id="KW-1185">Reference proteome</keyword>
<dbReference type="SUPFAM" id="SSF52507">
    <property type="entry name" value="Homo-oligomeric flavin-containing Cys decarboxylases, HFCD"/>
    <property type="match status" value="1"/>
</dbReference>
<comment type="catalytic activity">
    <reaction evidence="3 4">
        <text>(R)-4'-phosphopantothenate + L-cysteine + CTP = N-[(R)-4-phosphopantothenoyl]-L-cysteine + CMP + diphosphate + H(+)</text>
        <dbReference type="Rhea" id="RHEA:19397"/>
        <dbReference type="ChEBI" id="CHEBI:10986"/>
        <dbReference type="ChEBI" id="CHEBI:15378"/>
        <dbReference type="ChEBI" id="CHEBI:33019"/>
        <dbReference type="ChEBI" id="CHEBI:35235"/>
        <dbReference type="ChEBI" id="CHEBI:37563"/>
        <dbReference type="ChEBI" id="CHEBI:59458"/>
        <dbReference type="ChEBI" id="CHEBI:60377"/>
        <dbReference type="EC" id="6.3.2.5"/>
    </reaction>
</comment>
<dbReference type="GO" id="GO:0015937">
    <property type="term" value="P:coenzyme A biosynthetic process"/>
    <property type="evidence" value="ECO:0007669"/>
    <property type="project" value="UniProtKB-UniRule"/>
</dbReference>
<comment type="catalytic activity">
    <reaction evidence="3 4">
        <text>N-[(R)-4-phosphopantothenoyl]-L-cysteine + H(+) = (R)-4'-phosphopantetheine + CO2</text>
        <dbReference type="Rhea" id="RHEA:16793"/>
        <dbReference type="ChEBI" id="CHEBI:15378"/>
        <dbReference type="ChEBI" id="CHEBI:16526"/>
        <dbReference type="ChEBI" id="CHEBI:59458"/>
        <dbReference type="ChEBI" id="CHEBI:61723"/>
        <dbReference type="EC" id="4.1.1.36"/>
    </reaction>
</comment>
<dbReference type="RefSeq" id="WP_068748129.1">
    <property type="nucleotide sequence ID" value="NZ_LOHZ01000025.1"/>
</dbReference>
<dbReference type="PANTHER" id="PTHR14359:SF6">
    <property type="entry name" value="PHOSPHOPANTOTHENOYLCYSTEINE DECARBOXYLASE"/>
    <property type="match status" value="1"/>
</dbReference>
<keyword evidence="3 4" id="KW-0288">FMN</keyword>
<evidence type="ECO:0000256" key="3">
    <source>
        <dbReference type="HAMAP-Rule" id="MF_02225"/>
    </source>
</evidence>
<feature type="binding site" evidence="3">
    <location>
        <position position="323"/>
    </location>
    <ligand>
        <name>CTP</name>
        <dbReference type="ChEBI" id="CHEBI:37563"/>
    </ligand>
</feature>
<feature type="domain" description="DNA/pantothenate metabolism flavoprotein C-terminal" evidence="6">
    <location>
        <begin position="185"/>
        <end position="395"/>
    </location>
</feature>
<dbReference type="GO" id="GO:0071513">
    <property type="term" value="C:phosphopantothenoylcysteine decarboxylase complex"/>
    <property type="evidence" value="ECO:0007669"/>
    <property type="project" value="TreeGrafter"/>
</dbReference>
<keyword evidence="3 4" id="KW-0436">Ligase</keyword>
<dbReference type="InterPro" id="IPR005252">
    <property type="entry name" value="CoaBC"/>
</dbReference>
<keyword evidence="2 3" id="KW-0456">Lyase</keyword>
<dbReference type="UniPathway" id="UPA00241">
    <property type="reaction ID" value="UER00353"/>
</dbReference>
<gene>
    <name evidence="3 7" type="primary">coaBC</name>
    <name evidence="7" type="ORF">ATZ99_09920</name>
</gene>
<dbReference type="EMBL" id="LOHZ01000025">
    <property type="protein sequence ID" value="KYO66747.1"/>
    <property type="molecule type" value="Genomic_DNA"/>
</dbReference>
<evidence type="ECO:0000256" key="2">
    <source>
        <dbReference type="ARBA" id="ARBA00023239"/>
    </source>
</evidence>
<accession>A0A162MMX0</accession>
<keyword evidence="1 3" id="KW-0210">Decarboxylase</keyword>
<keyword evidence="3" id="KW-0479">Metal-binding</keyword>
<keyword evidence="3 4" id="KW-0285">Flavoprotein</keyword>
<comment type="similarity">
    <text evidence="3 4">In the C-terminal section; belongs to the PPC synthetase family.</text>
</comment>
<evidence type="ECO:0000313" key="7">
    <source>
        <dbReference type="EMBL" id="KYO66747.1"/>
    </source>
</evidence>
<dbReference type="InterPro" id="IPR035929">
    <property type="entry name" value="CoaB-like_sf"/>
</dbReference>
<evidence type="ECO:0000256" key="1">
    <source>
        <dbReference type="ARBA" id="ARBA00022793"/>
    </source>
</evidence>
<feature type="binding site" evidence="3">
    <location>
        <position position="337"/>
    </location>
    <ligand>
        <name>CTP</name>
        <dbReference type="ChEBI" id="CHEBI:37563"/>
    </ligand>
</feature>
<comment type="function">
    <text evidence="4">Catalyzes two steps in the biosynthesis of coenzyme A. In the first step cysteine is conjugated to 4'-phosphopantothenate to form 4-phosphopantothenoylcysteine, in the latter compound is decarboxylated to form 4'-phosphopantotheine.</text>
</comment>
<dbReference type="GO" id="GO:0015941">
    <property type="term" value="P:pantothenate catabolic process"/>
    <property type="evidence" value="ECO:0007669"/>
    <property type="project" value="InterPro"/>
</dbReference>
<dbReference type="GO" id="GO:0010181">
    <property type="term" value="F:FMN binding"/>
    <property type="evidence" value="ECO:0007669"/>
    <property type="project" value="UniProtKB-UniRule"/>
</dbReference>
<dbReference type="GO" id="GO:0046872">
    <property type="term" value="F:metal ion binding"/>
    <property type="evidence" value="ECO:0007669"/>
    <property type="project" value="UniProtKB-KW"/>
</dbReference>
<dbReference type="SUPFAM" id="SSF102645">
    <property type="entry name" value="CoaB-like"/>
    <property type="match status" value="1"/>
</dbReference>
<dbReference type="NCBIfam" id="TIGR00521">
    <property type="entry name" value="coaBC_dfp"/>
    <property type="match status" value="1"/>
</dbReference>
<comment type="similarity">
    <text evidence="3 4">In the N-terminal section; belongs to the HFCD (homo-oligomeric flavin containing Cys decarboxylase) superfamily.</text>
</comment>
<keyword evidence="3" id="KW-0460">Magnesium</keyword>
<feature type="binding site" evidence="3">
    <location>
        <position position="289"/>
    </location>
    <ligand>
        <name>CTP</name>
        <dbReference type="ChEBI" id="CHEBI:37563"/>
    </ligand>
</feature>
<proteinExistence type="inferred from homology"/>
<evidence type="ECO:0000259" key="5">
    <source>
        <dbReference type="Pfam" id="PF02441"/>
    </source>
</evidence>
<dbReference type="InterPro" id="IPR007085">
    <property type="entry name" value="DNA/pantothenate-metab_flavo_C"/>
</dbReference>
<comment type="function">
    <text evidence="3">Catalyzes two sequential steps in the biosynthesis of coenzyme A. In the first step cysteine is conjugated to 4'-phosphopantothenate to form 4-phosphopantothenoylcysteine. In the second step the latter compound is decarboxylated to form 4'-phosphopantotheine.</text>
</comment>
<feature type="region of interest" description="Phosphopantothenate--cysteine ligase" evidence="3">
    <location>
        <begin position="190"/>
        <end position="401"/>
    </location>
</feature>
<dbReference type="AlphaFoldDB" id="A0A162MMX0"/>
<reference evidence="7 8" key="1">
    <citation type="submission" date="2015-12" db="EMBL/GenBank/DDBJ databases">
        <title>Draft genome of Thermovenabulum gondwanense isolated from a red thermophilic microbial mat colonisisng an outflow channel of a bore well.</title>
        <authorList>
            <person name="Patel B.K."/>
        </authorList>
    </citation>
    <scope>NUCLEOTIDE SEQUENCE [LARGE SCALE GENOMIC DNA]</scope>
    <source>
        <strain evidence="7 8">R270</strain>
    </source>
</reference>
<feature type="region of interest" description="Phosphopantothenoylcysteine decarboxylase" evidence="3">
    <location>
        <begin position="1"/>
        <end position="189"/>
    </location>
</feature>
<feature type="active site" description="Proton donor" evidence="3">
    <location>
        <position position="157"/>
    </location>
</feature>
<dbReference type="Gene3D" id="3.40.50.10300">
    <property type="entry name" value="CoaB-like"/>
    <property type="match status" value="1"/>
</dbReference>
<comment type="caution">
    <text evidence="3">Lacks conserved residue(s) required for the propagation of feature annotation.</text>
</comment>
<comment type="cofactor">
    <cofactor evidence="3">
        <name>FMN</name>
        <dbReference type="ChEBI" id="CHEBI:58210"/>
    </cofactor>
    <text evidence="3">Binds 1 FMN per subunit.</text>
</comment>
<dbReference type="Pfam" id="PF04127">
    <property type="entry name" value="DFP"/>
    <property type="match status" value="1"/>
</dbReference>
<keyword evidence="3" id="KW-0511">Multifunctional enzyme</keyword>
<comment type="caution">
    <text evidence="7">The sequence shown here is derived from an EMBL/GenBank/DDBJ whole genome shotgun (WGS) entry which is preliminary data.</text>
</comment>
<comment type="pathway">
    <text evidence="3 4">Cofactor biosynthesis; coenzyme A biosynthesis; CoA from (R)-pantothenate: step 2/5.</text>
</comment>
<feature type="binding site" evidence="3">
    <location>
        <position position="279"/>
    </location>
    <ligand>
        <name>CTP</name>
        <dbReference type="ChEBI" id="CHEBI:37563"/>
    </ligand>
</feature>
<name>A0A162MMX0_9FIRM</name>
<dbReference type="InterPro" id="IPR003382">
    <property type="entry name" value="Flavoprotein"/>
</dbReference>
<dbReference type="EC" id="4.1.1.36" evidence="3"/>
<dbReference type="PANTHER" id="PTHR14359">
    <property type="entry name" value="HOMO-OLIGOMERIC FLAVIN CONTAINING CYS DECARBOXYLASE FAMILY"/>
    <property type="match status" value="1"/>
</dbReference>
<dbReference type="GO" id="GO:0004632">
    <property type="term" value="F:phosphopantothenate--cysteine ligase activity"/>
    <property type="evidence" value="ECO:0007669"/>
    <property type="project" value="UniProtKB-UniRule"/>
</dbReference>
<dbReference type="Gene3D" id="3.40.50.1950">
    <property type="entry name" value="Flavin prenyltransferase-like"/>
    <property type="match status" value="1"/>
</dbReference>
<comment type="cofactor">
    <cofactor evidence="3">
        <name>Mg(2+)</name>
        <dbReference type="ChEBI" id="CHEBI:18420"/>
    </cofactor>
</comment>
<dbReference type="Proteomes" id="UP000075737">
    <property type="component" value="Unassembled WGS sequence"/>
</dbReference>
<evidence type="ECO:0000313" key="8">
    <source>
        <dbReference type="Proteomes" id="UP000075737"/>
    </source>
</evidence>
<dbReference type="InterPro" id="IPR036551">
    <property type="entry name" value="Flavin_trans-like"/>
</dbReference>
<evidence type="ECO:0000256" key="4">
    <source>
        <dbReference type="RuleBase" id="RU364078"/>
    </source>
</evidence>
<organism evidence="7 8">
    <name type="scientific">Thermovenabulum gondwanense</name>
    <dbReference type="NCBI Taxonomy" id="520767"/>
    <lineage>
        <taxon>Bacteria</taxon>
        <taxon>Bacillati</taxon>
        <taxon>Bacillota</taxon>
        <taxon>Clostridia</taxon>
        <taxon>Thermosediminibacterales</taxon>
        <taxon>Thermosediminibacteraceae</taxon>
        <taxon>Thermovenabulum</taxon>
    </lineage>
</organism>
<dbReference type="Pfam" id="PF02441">
    <property type="entry name" value="Flavoprotein"/>
    <property type="match status" value="1"/>
</dbReference>
<feature type="domain" description="Flavoprotein" evidence="5">
    <location>
        <begin position="7"/>
        <end position="176"/>
    </location>
</feature>
<dbReference type="OrthoDB" id="9802554at2"/>
<dbReference type="STRING" id="520767.ATZ99_09920"/>
<dbReference type="EC" id="6.3.2.5" evidence="3"/>
<dbReference type="GO" id="GO:0004633">
    <property type="term" value="F:phosphopantothenoylcysteine decarboxylase activity"/>
    <property type="evidence" value="ECO:0007669"/>
    <property type="project" value="UniProtKB-UniRule"/>
</dbReference>
<sequence length="401" mass="44524">MLKGKFILLGVTGSIAAYKACELTRLFKKRGAYVQVVMTESACKFVAPLTFQILSENPVIKDMFKEPSNWEVEHVSLADKTDIFVIAPATANIIAKLASGIADDMLTTTFLATKATKIIVPAMNVNMYENPITQRNINILKKNGCYVIEPDEGFLACGKVGKGRFPAPEDIIDYVEKVAVKQEDLKGIKILITAGPTREYFDPVRFISNRSSGKMGYKIAEAALERGAEVALISGPVSISPPEKLHLFHKVETAEEMKNKVNELFQWADVIIKAAAVSDYRPKHKSEHKIKKSDEEIVIELVKNPDILKELGEKKGEKILVGFAAETDLPEGNAREKLIKKNLDMIVLNDVTKQGAGFEVDTNIVKILYKSGKIEEFPLLSKKEVAHLILDRIKAILKERA</sequence>
<dbReference type="HAMAP" id="MF_02225">
    <property type="entry name" value="CoaBC"/>
    <property type="match status" value="1"/>
</dbReference>